<name>A0A843X0Q4_COLES</name>
<evidence type="ECO:0000313" key="2">
    <source>
        <dbReference type="Proteomes" id="UP000652761"/>
    </source>
</evidence>
<dbReference type="AlphaFoldDB" id="A0A843X0Q4"/>
<accession>A0A843X0Q4</accession>
<reference evidence="1" key="1">
    <citation type="submission" date="2017-07" db="EMBL/GenBank/DDBJ databases">
        <title>Taro Niue Genome Assembly and Annotation.</title>
        <authorList>
            <person name="Atibalentja N."/>
            <person name="Keating K."/>
            <person name="Fields C.J."/>
        </authorList>
    </citation>
    <scope>NUCLEOTIDE SEQUENCE</scope>
    <source>
        <strain evidence="1">Niue_2</strain>
        <tissue evidence="1">Leaf</tissue>
    </source>
</reference>
<proteinExistence type="predicted"/>
<dbReference type="Proteomes" id="UP000652761">
    <property type="component" value="Unassembled WGS sequence"/>
</dbReference>
<protein>
    <submittedName>
        <fullName evidence="1">Uncharacterized protein</fullName>
    </submittedName>
</protein>
<sequence length="128" mass="14118">MVYLPTDVAIAVSIETSEEASPQSDATLLRPSHCLTLRWFRRHVGRVGVGPQLGRAVVVWCLVKTPNCCFSNPFLGAIHGGTRVCSSMTSWSVRSAKWFCLWALDLVEARDVGVCVVRLWSQVVAPVF</sequence>
<gene>
    <name evidence="1" type="ORF">Taro_043042</name>
</gene>
<evidence type="ECO:0000313" key="1">
    <source>
        <dbReference type="EMBL" id="MQM10154.1"/>
    </source>
</evidence>
<organism evidence="1 2">
    <name type="scientific">Colocasia esculenta</name>
    <name type="common">Wild taro</name>
    <name type="synonym">Arum esculentum</name>
    <dbReference type="NCBI Taxonomy" id="4460"/>
    <lineage>
        <taxon>Eukaryota</taxon>
        <taxon>Viridiplantae</taxon>
        <taxon>Streptophyta</taxon>
        <taxon>Embryophyta</taxon>
        <taxon>Tracheophyta</taxon>
        <taxon>Spermatophyta</taxon>
        <taxon>Magnoliopsida</taxon>
        <taxon>Liliopsida</taxon>
        <taxon>Araceae</taxon>
        <taxon>Aroideae</taxon>
        <taxon>Colocasieae</taxon>
        <taxon>Colocasia</taxon>
    </lineage>
</organism>
<keyword evidence="2" id="KW-1185">Reference proteome</keyword>
<comment type="caution">
    <text evidence="1">The sequence shown here is derived from an EMBL/GenBank/DDBJ whole genome shotgun (WGS) entry which is preliminary data.</text>
</comment>
<dbReference type="EMBL" id="NMUH01004595">
    <property type="protein sequence ID" value="MQM10154.1"/>
    <property type="molecule type" value="Genomic_DNA"/>
</dbReference>